<evidence type="ECO:0000313" key="2">
    <source>
        <dbReference type="EMBL" id="GAG11316.1"/>
    </source>
</evidence>
<reference evidence="2" key="1">
    <citation type="journal article" date="2014" name="Front. Microbiol.">
        <title>High frequency of phylogenetically diverse reductive dehalogenase-homologous genes in deep subseafloor sedimentary metagenomes.</title>
        <authorList>
            <person name="Kawai M."/>
            <person name="Futagami T."/>
            <person name="Toyoda A."/>
            <person name="Takaki Y."/>
            <person name="Nishi S."/>
            <person name="Hori S."/>
            <person name="Arai W."/>
            <person name="Tsubouchi T."/>
            <person name="Morono Y."/>
            <person name="Uchiyama I."/>
            <person name="Ito T."/>
            <person name="Fujiyama A."/>
            <person name="Inagaki F."/>
            <person name="Takami H."/>
        </authorList>
    </citation>
    <scope>NUCLEOTIDE SEQUENCE</scope>
    <source>
        <strain evidence="2">Expedition CK06-06</strain>
    </source>
</reference>
<sequence length="50" mass="5469">MKLQNIINYVPPYNLVKGDFDKRSKINKIGNIVYSIVGGLALWGSVFAGG</sequence>
<keyword evidence="1" id="KW-1133">Transmembrane helix</keyword>
<evidence type="ECO:0000256" key="1">
    <source>
        <dbReference type="SAM" id="Phobius"/>
    </source>
</evidence>
<feature type="non-terminal residue" evidence="2">
    <location>
        <position position="50"/>
    </location>
</feature>
<feature type="transmembrane region" description="Helical" evidence="1">
    <location>
        <begin position="32"/>
        <end position="49"/>
    </location>
</feature>
<accession>X0WF33</accession>
<protein>
    <submittedName>
        <fullName evidence="2">Uncharacterized protein</fullName>
    </submittedName>
</protein>
<keyword evidence="1" id="KW-0812">Transmembrane</keyword>
<dbReference type="EMBL" id="BARS01024736">
    <property type="protein sequence ID" value="GAG11316.1"/>
    <property type="molecule type" value="Genomic_DNA"/>
</dbReference>
<dbReference type="AlphaFoldDB" id="X0WF33"/>
<organism evidence="2">
    <name type="scientific">marine sediment metagenome</name>
    <dbReference type="NCBI Taxonomy" id="412755"/>
    <lineage>
        <taxon>unclassified sequences</taxon>
        <taxon>metagenomes</taxon>
        <taxon>ecological metagenomes</taxon>
    </lineage>
</organism>
<gene>
    <name evidence="2" type="ORF">S01H1_39223</name>
</gene>
<name>X0WF33_9ZZZZ</name>
<proteinExistence type="predicted"/>
<keyword evidence="1" id="KW-0472">Membrane</keyword>
<comment type="caution">
    <text evidence="2">The sequence shown here is derived from an EMBL/GenBank/DDBJ whole genome shotgun (WGS) entry which is preliminary data.</text>
</comment>